<dbReference type="InterPro" id="IPR002685">
    <property type="entry name" value="Glyco_trans_15"/>
</dbReference>
<protein>
    <submittedName>
        <fullName evidence="2">Uncharacterized protein</fullName>
    </submittedName>
</protein>
<dbReference type="EMBL" id="MN740461">
    <property type="protein sequence ID" value="QHU27729.1"/>
    <property type="molecule type" value="Genomic_DNA"/>
</dbReference>
<dbReference type="GO" id="GO:0006487">
    <property type="term" value="P:protein N-linked glycosylation"/>
    <property type="evidence" value="ECO:0007669"/>
    <property type="project" value="TreeGrafter"/>
</dbReference>
<name>A0A6C0L9S7_9ZZZZ</name>
<dbReference type="InterPro" id="IPR029044">
    <property type="entry name" value="Nucleotide-diphossugar_trans"/>
</dbReference>
<dbReference type="AlphaFoldDB" id="A0A6C0L9S7"/>
<dbReference type="GO" id="GO:0016020">
    <property type="term" value="C:membrane"/>
    <property type="evidence" value="ECO:0007669"/>
    <property type="project" value="InterPro"/>
</dbReference>
<reference evidence="2" key="1">
    <citation type="journal article" date="2020" name="Nature">
        <title>Giant virus diversity and host interactions through global metagenomics.</title>
        <authorList>
            <person name="Schulz F."/>
            <person name="Roux S."/>
            <person name="Paez-Espino D."/>
            <person name="Jungbluth S."/>
            <person name="Walsh D.A."/>
            <person name="Denef V.J."/>
            <person name="McMahon K.D."/>
            <person name="Konstantinidis K.T."/>
            <person name="Eloe-Fadrosh E.A."/>
            <person name="Kyrpides N.C."/>
            <person name="Woyke T."/>
        </authorList>
    </citation>
    <scope>NUCLEOTIDE SEQUENCE</scope>
    <source>
        <strain evidence="2">GVMAG-M-3300027769-26</strain>
    </source>
</reference>
<sequence length="323" mass="38550">MSKSAILILTQNTVERKIYLKTSLYFLFRNFNARFKYPIIILHQGDYDIDAISEITTSIRKEYRYLVDFKKIDGSDFEVPANIDADKLNRCLEAAPVPYWRNKNYRLMCNFWINHFIKYCSQYDYVMRLDDDSIIEEPINTDIFKMMEERDHNYMSNLIHVDCSICNYGMKEFFESAVPNKIDKLSELFMEHSLDGGSPHFSKFKKLYQALNNKEYESNSVNMAMPVMYYNNFFIMKTRIWKTPEITDIINKINENGSIFYCRWGDAPLQTIIMKLYDHNKLTKLDFKYSKRLQRESFKDNDGIYHSYMPSSYSEDSCISKKR</sequence>
<dbReference type="Pfam" id="PF01793">
    <property type="entry name" value="Glyco_transf_15"/>
    <property type="match status" value="1"/>
</dbReference>
<accession>A0A6C0L9S7</accession>
<dbReference type="Gene3D" id="3.90.550.10">
    <property type="entry name" value="Spore Coat Polysaccharide Biosynthesis Protein SpsA, Chain A"/>
    <property type="match status" value="1"/>
</dbReference>
<dbReference type="PANTHER" id="PTHR31121">
    <property type="entry name" value="ALPHA-1,2 MANNOSYLTRANSFERASE KTR1"/>
    <property type="match status" value="1"/>
</dbReference>
<organism evidence="2">
    <name type="scientific">viral metagenome</name>
    <dbReference type="NCBI Taxonomy" id="1070528"/>
    <lineage>
        <taxon>unclassified sequences</taxon>
        <taxon>metagenomes</taxon>
        <taxon>organismal metagenomes</taxon>
    </lineage>
</organism>
<evidence type="ECO:0000313" key="2">
    <source>
        <dbReference type="EMBL" id="QHU27729.1"/>
    </source>
</evidence>
<dbReference type="GO" id="GO:0005794">
    <property type="term" value="C:Golgi apparatus"/>
    <property type="evidence" value="ECO:0007669"/>
    <property type="project" value="TreeGrafter"/>
</dbReference>
<dbReference type="SUPFAM" id="SSF53448">
    <property type="entry name" value="Nucleotide-diphospho-sugar transferases"/>
    <property type="match status" value="1"/>
</dbReference>
<dbReference type="GO" id="GO:0000026">
    <property type="term" value="F:alpha-1,2-mannosyltransferase activity"/>
    <property type="evidence" value="ECO:0007669"/>
    <property type="project" value="TreeGrafter"/>
</dbReference>
<dbReference type="PANTHER" id="PTHR31121:SF6">
    <property type="entry name" value="ALPHA-1,2 MANNOSYLTRANSFERASE KTR1"/>
    <property type="match status" value="1"/>
</dbReference>
<proteinExistence type="predicted"/>
<keyword evidence="1" id="KW-0808">Transferase</keyword>
<evidence type="ECO:0000256" key="1">
    <source>
        <dbReference type="ARBA" id="ARBA00022679"/>
    </source>
</evidence>
<dbReference type="GO" id="GO:0000032">
    <property type="term" value="P:cell wall mannoprotein biosynthetic process"/>
    <property type="evidence" value="ECO:0007669"/>
    <property type="project" value="TreeGrafter"/>
</dbReference>